<dbReference type="SUPFAM" id="SSF53335">
    <property type="entry name" value="S-adenosyl-L-methionine-dependent methyltransferases"/>
    <property type="match status" value="1"/>
</dbReference>
<dbReference type="Pfam" id="PF02384">
    <property type="entry name" value="N6_Mtase"/>
    <property type="match status" value="1"/>
</dbReference>
<protein>
    <submittedName>
        <fullName evidence="3">Methyltransferase</fullName>
    </submittedName>
</protein>
<geneLocation type="plasmid" evidence="3">
    <name>pLM19O2</name>
</geneLocation>
<keyword evidence="3" id="KW-0614">Plasmid</keyword>
<dbReference type="InterPro" id="IPR029063">
    <property type="entry name" value="SAM-dependent_MTases_sf"/>
</dbReference>
<evidence type="ECO:0000313" key="3">
    <source>
        <dbReference type="EMBL" id="AJW29949.1"/>
    </source>
</evidence>
<sequence>MQSPHIKAIVKLFETFRYKHDLYGVFSDWNQCAAIALSNAADLTRYEKREARYLEIVRKYEKVELETFSTVLGEVTLALEERPQDVLGTIFHALELHNSTRGQFFTPYSICSMMARLVMGTREELQQKIEERGFICAEEPAVGAGAMVIALAEAIKEMGINYQQCLHVTAVDIDPRAVHMSYIQFTLMHIPAVVLQGNSLAMTVQDEWHTLAHVMGNWRSRLAKAGNEGERSVRPSIEMPEPDNVSATVARISKKPVTHYEAGKGGQMQLF</sequence>
<dbReference type="AlphaFoldDB" id="A0A0D5A0K7"/>
<evidence type="ECO:0000259" key="2">
    <source>
        <dbReference type="Pfam" id="PF02384"/>
    </source>
</evidence>
<reference evidence="3" key="1">
    <citation type="submission" date="2014-09" db="EMBL/GenBank/DDBJ databases">
        <title>The mobilome of the heavy metals and metalloids hypertolerant bacteria from the Lubin copper mine (Poland).</title>
        <authorList>
            <person name="Dziewit L."/>
            <person name="Bartosik D."/>
        </authorList>
    </citation>
    <scope>NUCLEOTIDE SEQUENCE</scope>
    <source>
        <plasmid evidence="3">pLM19O2</plasmid>
    </source>
</reference>
<proteinExistence type="inferred from homology"/>
<keyword evidence="3" id="KW-0489">Methyltransferase</keyword>
<organism evidence="3">
    <name type="scientific">Ochrobactrum sp. LM19</name>
    <dbReference type="NCBI Taxonomy" id="1449781"/>
    <lineage>
        <taxon>Bacteria</taxon>
        <taxon>Pseudomonadati</taxon>
        <taxon>Pseudomonadota</taxon>
        <taxon>Alphaproteobacteria</taxon>
        <taxon>Hyphomicrobiales</taxon>
        <taxon>Brucellaceae</taxon>
        <taxon>Brucella/Ochrobactrum group</taxon>
        <taxon>Ochrobactrum</taxon>
    </lineage>
</organism>
<dbReference type="Gene3D" id="3.40.50.150">
    <property type="entry name" value="Vaccinia Virus protein VP39"/>
    <property type="match status" value="1"/>
</dbReference>
<dbReference type="InterPro" id="IPR003356">
    <property type="entry name" value="DNA_methylase_A-5"/>
</dbReference>
<keyword evidence="3" id="KW-0808">Transferase</keyword>
<feature type="domain" description="DNA methylase adenine-specific" evidence="2">
    <location>
        <begin position="97"/>
        <end position="217"/>
    </location>
</feature>
<name>A0A0D5A0K7_9HYPH</name>
<comment type="similarity">
    <text evidence="1">Belongs to the N(4)/N(6)-methyltransferase family.</text>
</comment>
<dbReference type="RefSeq" id="WP_181377295.1">
    <property type="nucleotide sequence ID" value="NZ_KM659092.1"/>
</dbReference>
<dbReference type="GO" id="GO:0008170">
    <property type="term" value="F:N-methyltransferase activity"/>
    <property type="evidence" value="ECO:0007669"/>
    <property type="project" value="InterPro"/>
</dbReference>
<accession>A0A0D5A0K7</accession>
<gene>
    <name evidence="3" type="ORF">pLM19O2_p4</name>
</gene>
<dbReference type="GO" id="GO:0032259">
    <property type="term" value="P:methylation"/>
    <property type="evidence" value="ECO:0007669"/>
    <property type="project" value="UniProtKB-KW"/>
</dbReference>
<dbReference type="GO" id="GO:0003677">
    <property type="term" value="F:DNA binding"/>
    <property type="evidence" value="ECO:0007669"/>
    <property type="project" value="InterPro"/>
</dbReference>
<dbReference type="EMBL" id="KM659092">
    <property type="protein sequence ID" value="AJW29949.1"/>
    <property type="molecule type" value="Genomic_DNA"/>
</dbReference>
<evidence type="ECO:0000256" key="1">
    <source>
        <dbReference type="ARBA" id="ARBA00006594"/>
    </source>
</evidence>